<dbReference type="OrthoDB" id="9840758at2"/>
<name>A0A0G9HCC8_9GAMM</name>
<evidence type="ECO:0000313" key="2">
    <source>
        <dbReference type="Proteomes" id="UP000035481"/>
    </source>
</evidence>
<proteinExistence type="predicted"/>
<organism evidence="1 2">
    <name type="scientific">Dyella japonica DSM 16301</name>
    <dbReference type="NCBI Taxonomy" id="1440762"/>
    <lineage>
        <taxon>Bacteria</taxon>
        <taxon>Pseudomonadati</taxon>
        <taxon>Pseudomonadota</taxon>
        <taxon>Gammaproteobacteria</taxon>
        <taxon>Lysobacterales</taxon>
        <taxon>Rhodanobacteraceae</taxon>
        <taxon>Dyella</taxon>
    </lineage>
</organism>
<dbReference type="PATRIC" id="fig|1440762.4.peg.3651"/>
<sequence>MTLAPLRQHDEIWRRISVLEVAVSTGEPLNEVVWHGIKRDLLQLQKVPSEASASFASFAYIQIFRGGVDVDEYVKCARRAIADPKLPHQSYFQLLSSAARIAEPKMFDEVLAAALSRNVPVPVKLYVACVMQLGRLRDAASQILAYPKDFEKADTIWGADEVVEAATYLASLGVSDEMLEARVNVAAKTLMRLSERAVHNSVIEPTASGVIFGMPSPSNDQMRADFDLAITEALIDNFEEPLFDAVSFLVYPIDLFQTFLRLNSEGKTASGLA</sequence>
<comment type="caution">
    <text evidence="1">The sequence shown here is derived from an EMBL/GenBank/DDBJ whole genome shotgun (WGS) entry which is preliminary data.</text>
</comment>
<dbReference type="EMBL" id="JPLA01000008">
    <property type="protein sequence ID" value="KLD65357.1"/>
    <property type="molecule type" value="Genomic_DNA"/>
</dbReference>
<dbReference type="Proteomes" id="UP000035481">
    <property type="component" value="Unassembled WGS sequence"/>
</dbReference>
<gene>
    <name evidence="1" type="ORF">Y882_03520</name>
</gene>
<protein>
    <submittedName>
        <fullName evidence="1">Uncharacterized protein</fullName>
    </submittedName>
</protein>
<evidence type="ECO:0000313" key="1">
    <source>
        <dbReference type="EMBL" id="KLD65357.1"/>
    </source>
</evidence>
<reference evidence="1 2" key="1">
    <citation type="journal article" date="2015" name="Antonie Van Leeuwenhoek">
        <title>A phylogenomic and molecular marker based taxonomic framework for the order Xanthomonadales: proposal to transfer the families Algiphilaceae and Solimonadaceae to the order Nevskiales ord. nov. and to create a new family within the order Xanthomonadales, the family Rhodanobacteraceae fam. nov., containing the genus Rhodanobacter and its closest relatives.</title>
        <authorList>
            <person name="Naushad S."/>
            <person name="Adeolu M."/>
            <person name="Wong S."/>
            <person name="Sohail M."/>
            <person name="Schellhorn H.E."/>
            <person name="Gupta R.S."/>
        </authorList>
    </citation>
    <scope>NUCLEOTIDE SEQUENCE [LARGE SCALE GENOMIC DNA]</scope>
    <source>
        <strain evidence="1 2">DSM 16301</strain>
    </source>
</reference>
<dbReference type="AlphaFoldDB" id="A0A0G9HCC8"/>
<accession>A0A0G9HCC8</accession>
<dbReference type="RefSeq" id="WP_046970481.1">
    <property type="nucleotide sequence ID" value="NZ_JPLA01000008.1"/>
</dbReference>